<evidence type="ECO:0000259" key="1">
    <source>
        <dbReference type="PROSITE" id="PS50878"/>
    </source>
</evidence>
<dbReference type="AlphaFoldDB" id="A0AAW2QKK8"/>
<feature type="domain" description="Reverse transcriptase" evidence="1">
    <location>
        <begin position="139"/>
        <end position="390"/>
    </location>
</feature>
<comment type="caution">
    <text evidence="2">The sequence shown here is derived from an EMBL/GenBank/DDBJ whole genome shotgun (WGS) entry which is preliminary data.</text>
</comment>
<dbReference type="Pfam" id="PF00078">
    <property type="entry name" value="RVT_1"/>
    <property type="match status" value="1"/>
</dbReference>
<dbReference type="PROSITE" id="PS50878">
    <property type="entry name" value="RT_POL"/>
    <property type="match status" value="1"/>
</dbReference>
<dbReference type="PANTHER" id="PTHR33116:SF80">
    <property type="entry name" value="REVERSE TRANSCRIPTASE ZINC-BINDING DOMAIN-CONTAINING PROTEIN"/>
    <property type="match status" value="1"/>
</dbReference>
<reference evidence="2" key="2">
    <citation type="journal article" date="2024" name="Plant">
        <title>Genomic evolution and insights into agronomic trait innovations of Sesamum species.</title>
        <authorList>
            <person name="Miao H."/>
            <person name="Wang L."/>
            <person name="Qu L."/>
            <person name="Liu H."/>
            <person name="Sun Y."/>
            <person name="Le M."/>
            <person name="Wang Q."/>
            <person name="Wei S."/>
            <person name="Zheng Y."/>
            <person name="Lin W."/>
            <person name="Duan Y."/>
            <person name="Cao H."/>
            <person name="Xiong S."/>
            <person name="Wang X."/>
            <person name="Wei L."/>
            <person name="Li C."/>
            <person name="Ma Q."/>
            <person name="Ju M."/>
            <person name="Zhao R."/>
            <person name="Li G."/>
            <person name="Mu C."/>
            <person name="Tian Q."/>
            <person name="Mei H."/>
            <person name="Zhang T."/>
            <person name="Gao T."/>
            <person name="Zhang H."/>
        </authorList>
    </citation>
    <scope>NUCLEOTIDE SEQUENCE</scope>
    <source>
        <strain evidence="2">KEN8</strain>
    </source>
</reference>
<organism evidence="2">
    <name type="scientific">Sesamum calycinum</name>
    <dbReference type="NCBI Taxonomy" id="2727403"/>
    <lineage>
        <taxon>Eukaryota</taxon>
        <taxon>Viridiplantae</taxon>
        <taxon>Streptophyta</taxon>
        <taxon>Embryophyta</taxon>
        <taxon>Tracheophyta</taxon>
        <taxon>Spermatophyta</taxon>
        <taxon>Magnoliopsida</taxon>
        <taxon>eudicotyledons</taxon>
        <taxon>Gunneridae</taxon>
        <taxon>Pentapetalae</taxon>
        <taxon>asterids</taxon>
        <taxon>lamiids</taxon>
        <taxon>Lamiales</taxon>
        <taxon>Pedaliaceae</taxon>
        <taxon>Sesamum</taxon>
    </lineage>
</organism>
<evidence type="ECO:0000313" key="2">
    <source>
        <dbReference type="EMBL" id="KAL0368126.1"/>
    </source>
</evidence>
<reference evidence="2" key="1">
    <citation type="submission" date="2020-06" db="EMBL/GenBank/DDBJ databases">
        <authorList>
            <person name="Li T."/>
            <person name="Hu X."/>
            <person name="Zhang T."/>
            <person name="Song X."/>
            <person name="Zhang H."/>
            <person name="Dai N."/>
            <person name="Sheng W."/>
            <person name="Hou X."/>
            <person name="Wei L."/>
        </authorList>
    </citation>
    <scope>NUCLEOTIDE SEQUENCE</scope>
    <source>
        <strain evidence="2">KEN8</strain>
        <tissue evidence="2">Leaf</tissue>
    </source>
</reference>
<sequence>MWTKHHDFRNCVSSSWQYPIHGTGMFNFQQKLYRLKATLKTWNFEVFENIFQNICKAEQKAKDCENNEEVSYDLLHWVPNLLSEEDLQHLSIIPKLEEVKAVVFDMCPDSTAGPDGFTSHFYQSCWDIIANDLFEAVLDFFRGTPLPKNFTTATIVLIPKTESLHNWKDFRPISLCNVSGKILSKIMNHQVVVILPKVISPSQSGFVQGRMIADNILLAQELVHCLGANGSKNNTIFKLDMAKAYDRLDWNFVYRVLNRAGFFKSTRGLRQGDPLSPTLFILAAECLSRGLDNLFEQQPRLNYFTRGSLKISHLAFADDVIIFSKGTRKELKILMDFLHHYEVISGHRINKEKSSFTVDKRTPNLRIQCIQHVTGFRLKHLPIIYLGAPLFKGNKKGVLFDELVQKIKNRISGWEKALLSHGGRLQLIKSVLSAMPTYLLQTLKPPKYITERIERTFNKFFWGSFGNQKRMIWSSWEAVCYPTEEGGFGVRKLDDVIEAFQHKLWWRFRNQQSLWSQFLLDKNCKGTHPVIAKPSYIASANWKRLCHYREKVEPHIFWSLGKGDLSF</sequence>
<gene>
    <name evidence="2" type="ORF">Scaly_1031500</name>
</gene>
<name>A0AAW2QKK8_9LAMI</name>
<proteinExistence type="predicted"/>
<dbReference type="CDD" id="cd01650">
    <property type="entry name" value="RT_nLTR_like"/>
    <property type="match status" value="1"/>
</dbReference>
<protein>
    <recommendedName>
        <fullName evidence="1">Reverse transcriptase domain-containing protein</fullName>
    </recommendedName>
</protein>
<dbReference type="SUPFAM" id="SSF56672">
    <property type="entry name" value="DNA/RNA polymerases"/>
    <property type="match status" value="1"/>
</dbReference>
<dbReference type="InterPro" id="IPR043502">
    <property type="entry name" value="DNA/RNA_pol_sf"/>
</dbReference>
<accession>A0AAW2QKK8</accession>
<dbReference type="EMBL" id="JACGWM010000006">
    <property type="protein sequence ID" value="KAL0368126.1"/>
    <property type="molecule type" value="Genomic_DNA"/>
</dbReference>
<dbReference type="InterPro" id="IPR000477">
    <property type="entry name" value="RT_dom"/>
</dbReference>
<dbReference type="PANTHER" id="PTHR33116">
    <property type="entry name" value="REVERSE TRANSCRIPTASE ZINC-BINDING DOMAIN-CONTAINING PROTEIN-RELATED-RELATED"/>
    <property type="match status" value="1"/>
</dbReference>